<proteinExistence type="predicted"/>
<protein>
    <submittedName>
        <fullName evidence="2">Uncharacterized protein</fullName>
    </submittedName>
</protein>
<evidence type="ECO:0000256" key="1">
    <source>
        <dbReference type="SAM" id="MobiDB-lite"/>
    </source>
</evidence>
<feature type="compositionally biased region" description="Low complexity" evidence="1">
    <location>
        <begin position="21"/>
        <end position="50"/>
    </location>
</feature>
<accession>A0A0K2UYA5</accession>
<dbReference type="AlphaFoldDB" id="A0A0K2UYA5"/>
<dbReference type="EMBL" id="HACA01025340">
    <property type="protein sequence ID" value="CDW42701.1"/>
    <property type="molecule type" value="Transcribed_RNA"/>
</dbReference>
<reference evidence="2" key="1">
    <citation type="submission" date="2014-05" db="EMBL/GenBank/DDBJ databases">
        <authorList>
            <person name="Chronopoulou M."/>
        </authorList>
    </citation>
    <scope>NUCLEOTIDE SEQUENCE</scope>
    <source>
        <tissue evidence="2">Whole organism</tissue>
    </source>
</reference>
<name>A0A0K2UYA5_LEPSM</name>
<organism evidence="2">
    <name type="scientific">Lepeophtheirus salmonis</name>
    <name type="common">Salmon louse</name>
    <name type="synonym">Caligus salmonis</name>
    <dbReference type="NCBI Taxonomy" id="72036"/>
    <lineage>
        <taxon>Eukaryota</taxon>
        <taxon>Metazoa</taxon>
        <taxon>Ecdysozoa</taxon>
        <taxon>Arthropoda</taxon>
        <taxon>Crustacea</taxon>
        <taxon>Multicrustacea</taxon>
        <taxon>Hexanauplia</taxon>
        <taxon>Copepoda</taxon>
        <taxon>Siphonostomatoida</taxon>
        <taxon>Caligidae</taxon>
        <taxon>Lepeophtheirus</taxon>
    </lineage>
</organism>
<evidence type="ECO:0000313" key="2">
    <source>
        <dbReference type="EMBL" id="CDW42701.1"/>
    </source>
</evidence>
<feature type="region of interest" description="Disordered" evidence="1">
    <location>
        <begin position="21"/>
        <end position="55"/>
    </location>
</feature>
<sequence>MRVCVLKSYLISYWRRPRNSPSPSFFPSSSSPLISSSSLSTRASSSSFPLPSVPFPLPSRRFLRKKRYTHQPTIPKIPTSRTERRTRTCQVDIPVDSSNLCSRFMRGFAGGGLGVETTSRGVRGAIVKKK</sequence>
<feature type="region of interest" description="Disordered" evidence="1">
    <location>
        <begin position="68"/>
        <end position="88"/>
    </location>
</feature>